<organism evidence="1 2">
    <name type="scientific">Leifsonia shinshuensis</name>
    <dbReference type="NCBI Taxonomy" id="150026"/>
    <lineage>
        <taxon>Bacteria</taxon>
        <taxon>Bacillati</taxon>
        <taxon>Actinomycetota</taxon>
        <taxon>Actinomycetes</taxon>
        <taxon>Micrococcales</taxon>
        <taxon>Microbacteriaceae</taxon>
        <taxon>Leifsonia</taxon>
    </lineage>
</organism>
<proteinExistence type="predicted"/>
<sequence length="189" mass="21714">MTSITSEREAYDLLLTARISKEAETLPQYAEDELVSFMPDWYEPTTDDEIQYAYESDRPELSQAFVDWWNHQGYTPFEADIYEILTLVEDGYLDDFKSDAADDAPSAEHGLWEFMLENRILMHAGALEPWKVERLDAMNEGDNDPWYIEPTDAELEYALESPNASLHEAAVIWSNRCSTDPAEVSGMRP</sequence>
<name>A0A7G6YBK8_9MICO</name>
<evidence type="ECO:0000313" key="1">
    <source>
        <dbReference type="EMBL" id="QNE35873.1"/>
    </source>
</evidence>
<dbReference type="RefSeq" id="WP_185275340.1">
    <property type="nucleotide sequence ID" value="NZ_CP043641.1"/>
</dbReference>
<gene>
    <name evidence="1" type="ORF">F1C12_12545</name>
</gene>
<accession>A0A7G6YBK8</accession>
<dbReference type="EMBL" id="CP043641">
    <property type="protein sequence ID" value="QNE35873.1"/>
    <property type="molecule type" value="Genomic_DNA"/>
</dbReference>
<dbReference type="Proteomes" id="UP000515511">
    <property type="component" value="Chromosome"/>
</dbReference>
<reference evidence="2" key="1">
    <citation type="submission" date="2019-09" db="EMBL/GenBank/DDBJ databases">
        <title>Antimicrobial potential of Antarctic Bacteria.</title>
        <authorList>
            <person name="Benaud N."/>
            <person name="Edwards R.J."/>
            <person name="Ferrari B.C."/>
        </authorList>
    </citation>
    <scope>NUCLEOTIDE SEQUENCE [LARGE SCALE GENOMIC DNA]</scope>
    <source>
        <strain evidence="2">INR9</strain>
    </source>
</reference>
<dbReference type="KEGG" id="lse:F1C12_12545"/>
<dbReference type="AlphaFoldDB" id="A0A7G6YBK8"/>
<protein>
    <submittedName>
        <fullName evidence="1">Uncharacterized protein</fullName>
    </submittedName>
</protein>
<evidence type="ECO:0000313" key="2">
    <source>
        <dbReference type="Proteomes" id="UP000515511"/>
    </source>
</evidence>